<evidence type="ECO:0000256" key="2">
    <source>
        <dbReference type="ARBA" id="ARBA00022452"/>
    </source>
</evidence>
<evidence type="ECO:0000256" key="1">
    <source>
        <dbReference type="ARBA" id="ARBA00004571"/>
    </source>
</evidence>
<comment type="subcellular location">
    <subcellularLocation>
        <location evidence="1">Cell outer membrane</location>
        <topology evidence="1">Multi-pass membrane protein</topology>
    </subcellularLocation>
</comment>
<dbReference type="Gene3D" id="1.25.40.10">
    <property type="entry name" value="Tetratricopeptide repeat domain"/>
    <property type="match status" value="1"/>
</dbReference>
<keyword evidence="6" id="KW-0998">Cell outer membrane</keyword>
<keyword evidence="12" id="KW-1185">Reference proteome</keyword>
<dbReference type="SUPFAM" id="SSF48452">
    <property type="entry name" value="TPR-like"/>
    <property type="match status" value="1"/>
</dbReference>
<keyword evidence="3" id="KW-0812">Transmembrane</keyword>
<accession>A0A379AQ37</accession>
<evidence type="ECO:0000259" key="9">
    <source>
        <dbReference type="Pfam" id="PF04575"/>
    </source>
</evidence>
<evidence type="ECO:0000259" key="10">
    <source>
        <dbReference type="Pfam" id="PF24575"/>
    </source>
</evidence>
<keyword evidence="5" id="KW-0472">Membrane</keyword>
<evidence type="ECO:0000256" key="7">
    <source>
        <dbReference type="ARBA" id="ARBA00023609"/>
    </source>
</evidence>
<protein>
    <submittedName>
        <fullName evidence="11">TPR repeat-containing protein NMB0313</fullName>
    </submittedName>
</protein>
<evidence type="ECO:0000313" key="11">
    <source>
        <dbReference type="EMBL" id="SUB23495.1"/>
    </source>
</evidence>
<evidence type="ECO:0000313" key="12">
    <source>
        <dbReference type="Proteomes" id="UP000255098"/>
    </source>
</evidence>
<keyword evidence="2" id="KW-1134">Transmembrane beta strand</keyword>
<feature type="domain" description="Surface lipoprotein assembly modifier C-terminal" evidence="9">
    <location>
        <begin position="184"/>
        <end position="474"/>
    </location>
</feature>
<keyword evidence="4 8" id="KW-0732">Signal</keyword>
<evidence type="ECO:0000256" key="5">
    <source>
        <dbReference type="ARBA" id="ARBA00023136"/>
    </source>
</evidence>
<feature type="signal peptide" evidence="8">
    <location>
        <begin position="1"/>
        <end position="23"/>
    </location>
</feature>
<dbReference type="Pfam" id="PF04575">
    <property type="entry name" value="SlipAM"/>
    <property type="match status" value="1"/>
</dbReference>
<feature type="domain" description="Surface lipoprotein assembly modifier N-terminal TPR repeats region" evidence="10">
    <location>
        <begin position="64"/>
        <end position="154"/>
    </location>
</feature>
<dbReference type="Pfam" id="PF24575">
    <property type="entry name" value="TPR_Slam"/>
    <property type="match status" value="1"/>
</dbReference>
<dbReference type="GO" id="GO:0009279">
    <property type="term" value="C:cell outer membrane"/>
    <property type="evidence" value="ECO:0007669"/>
    <property type="project" value="UniProtKB-SubCell"/>
</dbReference>
<dbReference type="AlphaFoldDB" id="A0A379AQ37"/>
<evidence type="ECO:0000256" key="3">
    <source>
        <dbReference type="ARBA" id="ARBA00022692"/>
    </source>
</evidence>
<reference evidence="11 12" key="1">
    <citation type="submission" date="2018-06" db="EMBL/GenBank/DDBJ databases">
        <authorList>
            <consortium name="Pathogen Informatics"/>
            <person name="Doyle S."/>
        </authorList>
    </citation>
    <scope>NUCLEOTIDE SEQUENCE [LARGE SCALE GENOMIC DNA]</scope>
    <source>
        <strain evidence="12">NCTC 11297</strain>
    </source>
</reference>
<evidence type="ECO:0000256" key="4">
    <source>
        <dbReference type="ARBA" id="ARBA00022729"/>
    </source>
</evidence>
<dbReference type="InterPro" id="IPR011990">
    <property type="entry name" value="TPR-like_helical_dom_sf"/>
</dbReference>
<dbReference type="InterPro" id="IPR057556">
    <property type="entry name" value="TPR_Slam"/>
</dbReference>
<sequence>MIMRFSIPVFTLSLLFISNTLFAAQELSQPLPISNIAQPEQPPQQMQNTPTENRNWQQVDFSTNIQNQLNLALRKRNAAEIAYWLKHYQANTPQKQFLRDYAQGVLAQLNGDYTQAVTYYRQLLAQSPDLNPIRLELARSLFALKQDDNARTQFEKLLSAPDLPSPLQREIGAYLNTLQQRNQWEIQLSGYYVRDTNVNNANDTKQIEGIAQLYKKDDWLPQTAHGIAYSLQVKRDFNLWQAYYLHLNAELFGKTYWDNHDYDDLYIPTYVGIKHKSQRQTWAFLPFYERRFYGNHRYQEGTGLRLEYQRWLSPNWQISSALEYTRTRYDEIASLNGNNRLWSNTLIWLTSPRQFFILGADYQQERTQVKRYQNHTQTLRLGWGREWQWGISSRIQFSIAKRHYKDKAKIAIFSLGKIRQDHIYRAEILLWKRDWHWLGITPKLQFQWRKQRSNLPSLYNYQNRSINVIFEKSF</sequence>
<evidence type="ECO:0000256" key="6">
    <source>
        <dbReference type="ARBA" id="ARBA00023237"/>
    </source>
</evidence>
<comment type="similarity">
    <text evidence="7">Belongs to the Slam family.</text>
</comment>
<feature type="chain" id="PRO_5016829543" evidence="8">
    <location>
        <begin position="24"/>
        <end position="474"/>
    </location>
</feature>
<dbReference type="Proteomes" id="UP000255098">
    <property type="component" value="Unassembled WGS sequence"/>
</dbReference>
<dbReference type="InterPro" id="IPR007655">
    <property type="entry name" value="Slam_C"/>
</dbReference>
<organism evidence="11 12">
    <name type="scientific">Avibacterium avium</name>
    <name type="common">Pasteurella avium</name>
    <dbReference type="NCBI Taxonomy" id="751"/>
    <lineage>
        <taxon>Bacteria</taxon>
        <taxon>Pseudomonadati</taxon>
        <taxon>Pseudomonadota</taxon>
        <taxon>Gammaproteobacteria</taxon>
        <taxon>Pasteurellales</taxon>
        <taxon>Pasteurellaceae</taxon>
        <taxon>Avibacterium</taxon>
    </lineage>
</organism>
<dbReference type="EMBL" id="UGSP01000001">
    <property type="protein sequence ID" value="SUB23495.1"/>
    <property type="molecule type" value="Genomic_DNA"/>
</dbReference>
<evidence type="ECO:0000256" key="8">
    <source>
        <dbReference type="SAM" id="SignalP"/>
    </source>
</evidence>
<proteinExistence type="inferred from homology"/>
<gene>
    <name evidence="11" type="ORF">NCTC11297_00500</name>
</gene>
<name>A0A379AQ37_AVIAV</name>